<accession>A0A0H4VMB2</accession>
<keyword evidence="2" id="KW-0472">Membrane</keyword>
<feature type="domain" description="Bacterial sugar transferase" evidence="3">
    <location>
        <begin position="7"/>
        <end position="181"/>
    </location>
</feature>
<name>A0A0H4VMB2_9BACT</name>
<dbReference type="RefSeq" id="WP_048921464.1">
    <property type="nucleotide sequence ID" value="NZ_CP010777.1"/>
</dbReference>
<dbReference type="PATRIC" id="fig|1379910.4.peg.3022"/>
<evidence type="ECO:0000256" key="1">
    <source>
        <dbReference type="ARBA" id="ARBA00006464"/>
    </source>
</evidence>
<dbReference type="KEGG" id="ruf:TH63_13890"/>
<evidence type="ECO:0000259" key="3">
    <source>
        <dbReference type="Pfam" id="PF02397"/>
    </source>
</evidence>
<gene>
    <name evidence="4" type="ORF">TH63_13890</name>
</gene>
<dbReference type="Proteomes" id="UP000036458">
    <property type="component" value="Chromosome"/>
</dbReference>
<protein>
    <recommendedName>
        <fullName evidence="3">Bacterial sugar transferase domain-containing protein</fullName>
    </recommendedName>
</protein>
<evidence type="ECO:0000256" key="2">
    <source>
        <dbReference type="SAM" id="Phobius"/>
    </source>
</evidence>
<dbReference type="GO" id="GO:0016780">
    <property type="term" value="F:phosphotransferase activity, for other substituted phosphate groups"/>
    <property type="evidence" value="ECO:0007669"/>
    <property type="project" value="TreeGrafter"/>
</dbReference>
<dbReference type="AlphaFoldDB" id="A0A0H4VMB2"/>
<keyword evidence="2" id="KW-1133">Transmembrane helix</keyword>
<dbReference type="EMBL" id="CP010777">
    <property type="protein sequence ID" value="AKQ46468.1"/>
    <property type="molecule type" value="Genomic_DNA"/>
</dbReference>
<sequence>MYQPHGKRLLDLLLAGAALVVLWPVILVVAAVLWIGFKGQVLFKQPRPGLHGNPFLFYKFVTMTNAQDRFGQLLPDAQRLTPLGKFIRKTSLDELPQLFNVLRGDMSIVGPRPLLMEYLPLYSPEQARRHQVKPGITGWAQVNGRNLLSWEEKFTFDVWYVEHLSLKVDLMILWRTIRHLFKPDGISAPGTATMERFTGSANKP</sequence>
<dbReference type="Pfam" id="PF02397">
    <property type="entry name" value="Bac_transf"/>
    <property type="match status" value="1"/>
</dbReference>
<evidence type="ECO:0000313" key="4">
    <source>
        <dbReference type="EMBL" id="AKQ46468.1"/>
    </source>
</evidence>
<proteinExistence type="inferred from homology"/>
<dbReference type="STRING" id="1379910.TH63_13890"/>
<reference evidence="4 5" key="1">
    <citation type="submission" date="2015-01" db="EMBL/GenBank/DDBJ databases">
        <title>Rufibacter sp./DG31D/ whole genome sequencing.</title>
        <authorList>
            <person name="Kim M.K."/>
            <person name="Srinivasan S."/>
            <person name="Lee J.-J."/>
        </authorList>
    </citation>
    <scope>NUCLEOTIDE SEQUENCE [LARGE SCALE GENOMIC DNA]</scope>
    <source>
        <strain evidence="4 5">DG31D</strain>
    </source>
</reference>
<dbReference type="OrthoDB" id="9808602at2"/>
<organism evidence="4 5">
    <name type="scientific">Rufibacter radiotolerans</name>
    <dbReference type="NCBI Taxonomy" id="1379910"/>
    <lineage>
        <taxon>Bacteria</taxon>
        <taxon>Pseudomonadati</taxon>
        <taxon>Bacteroidota</taxon>
        <taxon>Cytophagia</taxon>
        <taxon>Cytophagales</taxon>
        <taxon>Hymenobacteraceae</taxon>
        <taxon>Rufibacter</taxon>
    </lineage>
</organism>
<feature type="transmembrane region" description="Helical" evidence="2">
    <location>
        <begin position="12"/>
        <end position="37"/>
    </location>
</feature>
<keyword evidence="2" id="KW-0812">Transmembrane</keyword>
<evidence type="ECO:0000313" key="5">
    <source>
        <dbReference type="Proteomes" id="UP000036458"/>
    </source>
</evidence>
<dbReference type="InterPro" id="IPR003362">
    <property type="entry name" value="Bact_transf"/>
</dbReference>
<comment type="similarity">
    <text evidence="1">Belongs to the bacterial sugar transferase family.</text>
</comment>
<dbReference type="PANTHER" id="PTHR30576:SF8">
    <property type="entry name" value="UNDECAPRENYL-PHOSPHATE GALACTOSE PHOSPHOTRANSFERASE"/>
    <property type="match status" value="1"/>
</dbReference>
<dbReference type="PANTHER" id="PTHR30576">
    <property type="entry name" value="COLANIC BIOSYNTHESIS UDP-GLUCOSE LIPID CARRIER TRANSFERASE"/>
    <property type="match status" value="1"/>
</dbReference>
<keyword evidence="5" id="KW-1185">Reference proteome</keyword>